<proteinExistence type="predicted"/>
<gene>
    <name evidence="1" type="ORF">S03H2_62238</name>
</gene>
<protein>
    <recommendedName>
        <fullName evidence="2">DNA polymerase beta-like N-terminal domain-containing protein</fullName>
    </recommendedName>
</protein>
<dbReference type="EMBL" id="BARU01040239">
    <property type="protein sequence ID" value="GAH88972.1"/>
    <property type="molecule type" value="Genomic_DNA"/>
</dbReference>
<name>X1J4T9_9ZZZZ</name>
<feature type="non-terminal residue" evidence="1">
    <location>
        <position position="168"/>
    </location>
</feature>
<dbReference type="Gene3D" id="1.10.150.20">
    <property type="entry name" value="5' to 3' exonuclease, C-terminal subdomain"/>
    <property type="match status" value="1"/>
</dbReference>
<dbReference type="GO" id="GO:0003677">
    <property type="term" value="F:DNA binding"/>
    <property type="evidence" value="ECO:0007669"/>
    <property type="project" value="InterPro"/>
</dbReference>
<dbReference type="PANTHER" id="PTHR11276:SF28">
    <property type="entry name" value="DNA POLYMERASE LAMBDA"/>
    <property type="match status" value="1"/>
</dbReference>
<dbReference type="Gene3D" id="3.30.460.10">
    <property type="entry name" value="Beta Polymerase, domain 2"/>
    <property type="match status" value="1"/>
</dbReference>
<comment type="caution">
    <text evidence="1">The sequence shown here is derived from an EMBL/GenBank/DDBJ whole genome shotgun (WGS) entry which is preliminary data.</text>
</comment>
<dbReference type="AlphaFoldDB" id="X1J4T9"/>
<dbReference type="InterPro" id="IPR043519">
    <property type="entry name" value="NT_sf"/>
</dbReference>
<dbReference type="PANTHER" id="PTHR11276">
    <property type="entry name" value="DNA POLYMERASE TYPE-X FAMILY MEMBER"/>
    <property type="match status" value="1"/>
</dbReference>
<dbReference type="GO" id="GO:0006281">
    <property type="term" value="P:DNA repair"/>
    <property type="evidence" value="ECO:0007669"/>
    <property type="project" value="InterPro"/>
</dbReference>
<dbReference type="SUPFAM" id="SSF81301">
    <property type="entry name" value="Nucleotidyltransferase"/>
    <property type="match status" value="1"/>
</dbReference>
<evidence type="ECO:0008006" key="2">
    <source>
        <dbReference type="Google" id="ProtNLM"/>
    </source>
</evidence>
<accession>X1J4T9</accession>
<reference evidence="1" key="1">
    <citation type="journal article" date="2014" name="Front. Microbiol.">
        <title>High frequency of phylogenetically diverse reductive dehalogenase-homologous genes in deep subseafloor sedimentary metagenomes.</title>
        <authorList>
            <person name="Kawai M."/>
            <person name="Futagami T."/>
            <person name="Toyoda A."/>
            <person name="Takaki Y."/>
            <person name="Nishi S."/>
            <person name="Hori S."/>
            <person name="Arai W."/>
            <person name="Tsubouchi T."/>
            <person name="Morono Y."/>
            <person name="Uchiyama I."/>
            <person name="Ito T."/>
            <person name="Fujiyama A."/>
            <person name="Inagaki F."/>
            <person name="Takami H."/>
        </authorList>
    </citation>
    <scope>NUCLEOTIDE SEQUENCE</scope>
    <source>
        <strain evidence="1">Expedition CK06-06</strain>
    </source>
</reference>
<dbReference type="Pfam" id="PF14520">
    <property type="entry name" value="HHH_5"/>
    <property type="match status" value="1"/>
</dbReference>
<dbReference type="GO" id="GO:0003887">
    <property type="term" value="F:DNA-directed DNA polymerase activity"/>
    <property type="evidence" value="ECO:0007669"/>
    <property type="project" value="InterPro"/>
</dbReference>
<evidence type="ECO:0000313" key="1">
    <source>
        <dbReference type="EMBL" id="GAH88972.1"/>
    </source>
</evidence>
<sequence>MDKLNEEVPATLVEVLQVPDVGSKKAALLWRNAGITTLTELESAARAGSLRDLPGMGIKSETKIISGIEALARRTDRIPLGTAWPFAQELLGFLDSIESVQSVEVGGSLRRMKATVGDLDLLAAADDSSPVMDAFVGHPDVIDVISRGDTKSSVEFVNNIRAQLWVHP</sequence>
<dbReference type="InterPro" id="IPR022312">
    <property type="entry name" value="DNA_pol_X"/>
</dbReference>
<dbReference type="SUPFAM" id="SSF158702">
    <property type="entry name" value="Sec63 N-terminal domain-like"/>
    <property type="match status" value="1"/>
</dbReference>
<organism evidence="1">
    <name type="scientific">marine sediment metagenome</name>
    <dbReference type="NCBI Taxonomy" id="412755"/>
    <lineage>
        <taxon>unclassified sequences</taxon>
        <taxon>metagenomes</taxon>
        <taxon>ecological metagenomes</taxon>
    </lineage>
</organism>